<feature type="compositionally biased region" description="Basic and acidic residues" evidence="8">
    <location>
        <begin position="84"/>
        <end position="104"/>
    </location>
</feature>
<dbReference type="KEGG" id="tpal:117643183"/>
<dbReference type="PROSITE" id="PS50106">
    <property type="entry name" value="PDZ"/>
    <property type="match status" value="1"/>
</dbReference>
<dbReference type="GO" id="GO:0051015">
    <property type="term" value="F:actin filament binding"/>
    <property type="evidence" value="ECO:0007669"/>
    <property type="project" value="TreeGrafter"/>
</dbReference>
<evidence type="ECO:0000256" key="1">
    <source>
        <dbReference type="ARBA" id="ARBA00022741"/>
    </source>
</evidence>
<dbReference type="FunFam" id="2.30.42.10:FF:000059">
    <property type="entry name" value="unconventional myosin-XVIIIa isoform X1"/>
    <property type="match status" value="1"/>
</dbReference>
<evidence type="ECO:0000313" key="12">
    <source>
        <dbReference type="RefSeq" id="XP_034237802.1"/>
    </source>
</evidence>
<comment type="similarity">
    <text evidence="6">Belongs to the TRAFAC class myosin-kinesin ATPase superfamily. Myosin family.</text>
</comment>
<dbReference type="GO" id="GO:0031032">
    <property type="term" value="P:actomyosin structure organization"/>
    <property type="evidence" value="ECO:0007669"/>
    <property type="project" value="TreeGrafter"/>
</dbReference>
<feature type="compositionally biased region" description="Basic and acidic residues" evidence="8">
    <location>
        <begin position="2195"/>
        <end position="2207"/>
    </location>
</feature>
<feature type="compositionally biased region" description="Polar residues" evidence="8">
    <location>
        <begin position="2184"/>
        <end position="2194"/>
    </location>
</feature>
<dbReference type="GO" id="GO:0016460">
    <property type="term" value="C:myosin II complex"/>
    <property type="evidence" value="ECO:0007669"/>
    <property type="project" value="TreeGrafter"/>
</dbReference>
<evidence type="ECO:0000256" key="5">
    <source>
        <dbReference type="ARBA" id="ARBA00023175"/>
    </source>
</evidence>
<feature type="compositionally biased region" description="Low complexity" evidence="8">
    <location>
        <begin position="135"/>
        <end position="144"/>
    </location>
</feature>
<dbReference type="GeneID" id="117643183"/>
<feature type="domain" description="PDZ" evidence="9">
    <location>
        <begin position="382"/>
        <end position="459"/>
    </location>
</feature>
<keyword evidence="2 6" id="KW-0067">ATP-binding</keyword>
<keyword evidence="4 6" id="KW-0518">Myosin</keyword>
<sequence length="2227" mass="247744">MFNFMKKGPAGPMDREEKEKRKKEKREQKERKDGKKRDRSSMTAEELLRLDEVRRSLKLRGRRKEKEKLPSGITADYSASFFGDLERLSPERENSETDGRRERTASLPLGQSLSSYNASTMGGTSWGRGADMTQSDSSEASSNSLNQQPQASKLLQKVLPPLPPRPPKRGILKQGPRSSTSSLASDGGPNETQGNTDPNMVLVRNTIQNEVITYQNLPSHSKSSTSYLFPDGDGTNSPLSVLLTSENSAPSPDFSSEVLMSPMSVRSADHAQSNNYLNVESSHHEKKLSKASLSPSADSLTDTTTNSSFATPPFSTSPVGESQGFHGFGGRWSKYASSTFEDVCSDLPLPPIAPVPLPQPRELTIQRQPPPRSDFGFSLRRAIIVERQETPQGVTVRSKAVIFAEPGTIVQHHNETGLLPGDRLIEVNGIPVDDKSREEIIGLIKSSGTSVTVKVQPVPELCELTRRSADGTTVELDDSNIRGGTLRRSGSRRFKKSVAKSDEQLETEKAWLDAERLWLVHRKGFTAVQGGQRAQQNAEAGSDDGSRLHVRVDATQEVVTVDDDDVEKANPPQFDRCEDLAQLRYLNESSALHTLRQRYGSNLVHTYAGPALVAINPMVPLAIYSEKVAHMFRGCKPEDMPAHIYAAAQAAYRGALALRRDHSLVFLGRSGAGKTCNFRHALHYLVLAAGSVNKVLTPEKLSSVWTLLEAFGNARTAANANATRFTQIFSLDLDQSGQIASASLQLLLAERWRVARRPAGEANFHILYRLLAGAEGALRRELQLDNVYGSESNMFVTPLQKMEDKQKAELEFSRVTAAMSLLGVSDAEARVLWNVLAAIYHLGFAGAVKADKSQRWQFASPAAAARAALLLGVPVEELSRALFGSAVGSGSGSGSTPQSGSPSSGPGSGARGSYRTPSPSPSERSVTGGLDRGEFTGVEALEGFVVGLYSEVFGAVGALINRSLSSQSNAVVSLLLLDCPGLQNPASCGSQAGASFHDLCHNYLAERLQLLFHHSELVAPKDRYIQENIDCDLGEDDAGLDGSTAPLVGMIDRPPATTTMLRSSQTDLRRGVEQEKRGLLWLLEEEANQLGASDTSFIDRLFSHYSDRDHQLLLRKAPGNNHFVLQHMQATSPVLYSANGWLKACRESPTTRAAAALLQESSREEMSKLFVSCRGAGISSTLGGSMVCSAAGLGAESGGTLRRASSIRRTLNAGTAAIKRRSVALQVKFTVDGLIETLRRTRSKFVFCLLPQHNAGLCDARRDSLSGGLLLPSSPNGAAAVTTDESLMNVPLLRSQLRGAQVLAVVRLHKQGFPKFLPLWEFRRRFRLLAPPDARPASPVDDERKTAQDLVLGIDLEPLQFRIGLSQIFFRAGVLEQLEAQRDERIAGHVVRLQARCRGFLARKQLAKRKVQDLAVRCIQRNVRKFMSVRDWPWWRLLVRVTPLLNVHRTEEELRAKSEELEALRSKVDKLEAERTQIKHESDRLEAKLSEMTVDLAEEHSTASLATDRLEVEVADRIRLEKELQDVQGHNKRLQQATERLELELLHARTADLNGVHSEDEGGSGDGDGPSAALRQRYERTLRELEFTKRRLQQQHEDDLEQLVGLKKQLEKKLADAYEEVEEQRQVVGQWKRKVQKLNAETSDLRLLLENQGSRNNLLEKKQRKFDSELQLLQDELRREQQQRERLSREKEIALGEKYSMEQNVSALRLELELKEEKVVSLSRELDELTFGGKTEEEVAQLKKAKHQLEHKCKDQQEELDDLAGQVQLLEQAKLRLEMSLEQLRKEHRKEIGQRDDELEDVRSNAHKKVKALEARLEDEHEERTQLVREKHELERRLGSVEEEWRARRTRDDGQVQRLRRDLRRTRALLADAQAQLERAKADTPGKAALRGLRNQLEDLELARAQAVKSRQLAEQELADVQQQLEDAQRLRHESEERAQAASRERTELRTQLEENEDELSEVMNKYRAAVHQLSAEQATLQDSVARVAELEQENASLQDQLAELTARLASAETLGDPSSSLTAKRLELRCKELESRLELEQTTRGRLDTQISRLKETVDKLQSETSLLRAREQSAQDQARKLQRSLREVREENSGLGARDAEALEKRKALEKRLEVAEAEASSARGDLKVALQRIDDLQQAIQGDLELDDSSASDNSDNDNDSEGSDESIETFLANHNMGSGRLSTANSSKRSSLCERSPRQERTPMFDLSPRLGEPCSTPKEDTS</sequence>
<dbReference type="SUPFAM" id="SSF52540">
    <property type="entry name" value="P-loop containing nucleoside triphosphate hydrolases"/>
    <property type="match status" value="1"/>
</dbReference>
<evidence type="ECO:0000259" key="10">
    <source>
        <dbReference type="PROSITE" id="PS51456"/>
    </source>
</evidence>
<dbReference type="Proteomes" id="UP000515158">
    <property type="component" value="Unplaced"/>
</dbReference>
<dbReference type="PANTHER" id="PTHR45615">
    <property type="entry name" value="MYOSIN HEAVY CHAIN, NON-MUSCLE"/>
    <property type="match status" value="1"/>
</dbReference>
<dbReference type="FunCoup" id="A0A6P8YUL3">
    <property type="interactions" value="287"/>
</dbReference>
<evidence type="ECO:0000256" key="6">
    <source>
        <dbReference type="PROSITE-ProRule" id="PRU00782"/>
    </source>
</evidence>
<dbReference type="Gene3D" id="2.30.42.10">
    <property type="match status" value="1"/>
</dbReference>
<feature type="binding site" evidence="6">
    <location>
        <begin position="668"/>
        <end position="675"/>
    </location>
    <ligand>
        <name>ATP</name>
        <dbReference type="ChEBI" id="CHEBI:30616"/>
    </ligand>
</feature>
<dbReference type="InterPro" id="IPR036034">
    <property type="entry name" value="PDZ_sf"/>
</dbReference>
<dbReference type="Gene3D" id="1.20.120.720">
    <property type="entry name" value="Myosin VI head, motor domain, U50 subdomain"/>
    <property type="match status" value="2"/>
</dbReference>
<feature type="region of interest" description="Disordered" evidence="8">
    <location>
        <begin position="1929"/>
        <end position="1957"/>
    </location>
</feature>
<dbReference type="SMART" id="SM00228">
    <property type="entry name" value="PDZ"/>
    <property type="match status" value="1"/>
</dbReference>
<dbReference type="CDD" id="cd06747">
    <property type="entry name" value="PDZ_MYO18-like"/>
    <property type="match status" value="1"/>
</dbReference>
<dbReference type="GO" id="GO:0005524">
    <property type="term" value="F:ATP binding"/>
    <property type="evidence" value="ECO:0007669"/>
    <property type="project" value="UniProtKB-UniRule"/>
</dbReference>
<feature type="compositionally biased region" description="Polar residues" evidence="8">
    <location>
        <begin position="109"/>
        <end position="123"/>
    </location>
</feature>
<dbReference type="GO" id="GO:0003774">
    <property type="term" value="F:cytoskeletal motor activity"/>
    <property type="evidence" value="ECO:0007669"/>
    <property type="project" value="UniProtKB-UniRule"/>
</dbReference>
<dbReference type="Gene3D" id="3.30.70.1590">
    <property type="match status" value="1"/>
</dbReference>
<evidence type="ECO:0000256" key="8">
    <source>
        <dbReference type="SAM" id="MobiDB-lite"/>
    </source>
</evidence>
<name>A0A6P8YUL3_THRPL</name>
<feature type="compositionally biased region" description="Acidic residues" evidence="8">
    <location>
        <begin position="2147"/>
        <end position="2171"/>
    </location>
</feature>
<dbReference type="Pfam" id="PF00063">
    <property type="entry name" value="Myosin_head"/>
    <property type="match status" value="2"/>
</dbReference>
<feature type="compositionally biased region" description="Basic and acidic residues" evidence="8">
    <location>
        <begin position="13"/>
        <end position="55"/>
    </location>
</feature>
<dbReference type="Gene3D" id="1.20.58.530">
    <property type="match status" value="1"/>
</dbReference>
<feature type="domain" description="Myosin motor" evidence="10">
    <location>
        <begin position="575"/>
        <end position="1383"/>
    </location>
</feature>
<evidence type="ECO:0000256" key="2">
    <source>
        <dbReference type="ARBA" id="ARBA00022840"/>
    </source>
</evidence>
<keyword evidence="11" id="KW-1185">Reference proteome</keyword>
<keyword evidence="3 7" id="KW-0175">Coiled coil</keyword>
<feature type="compositionally biased region" description="Polar residues" evidence="8">
    <location>
        <begin position="176"/>
        <end position="198"/>
    </location>
</feature>
<dbReference type="Gene3D" id="1.10.10.820">
    <property type="match status" value="1"/>
</dbReference>
<reference evidence="12" key="1">
    <citation type="submission" date="2025-08" db="UniProtKB">
        <authorList>
            <consortium name="RefSeq"/>
        </authorList>
    </citation>
    <scope>IDENTIFICATION</scope>
    <source>
        <tissue evidence="12">Total insect</tissue>
    </source>
</reference>
<dbReference type="InterPro" id="IPR036064">
    <property type="entry name" value="MYSc_Myo18"/>
</dbReference>
<evidence type="ECO:0000313" key="11">
    <source>
        <dbReference type="Proteomes" id="UP000515158"/>
    </source>
</evidence>
<evidence type="ECO:0000256" key="7">
    <source>
        <dbReference type="SAM" id="Coils"/>
    </source>
</evidence>
<keyword evidence="5 6" id="KW-0505">Motor protein</keyword>
<gene>
    <name evidence="12" type="primary">LOC117643183</name>
</gene>
<feature type="compositionally biased region" description="Low complexity" evidence="8">
    <location>
        <begin position="290"/>
        <end position="318"/>
    </location>
</feature>
<dbReference type="PROSITE" id="PS51456">
    <property type="entry name" value="MYOSIN_MOTOR"/>
    <property type="match status" value="1"/>
</dbReference>
<dbReference type="Gene3D" id="3.40.850.10">
    <property type="entry name" value="Kinesin motor domain"/>
    <property type="match status" value="2"/>
</dbReference>
<evidence type="ECO:0000256" key="4">
    <source>
        <dbReference type="ARBA" id="ARBA00023123"/>
    </source>
</evidence>
<dbReference type="InterPro" id="IPR027417">
    <property type="entry name" value="P-loop_NTPase"/>
</dbReference>
<dbReference type="InterPro" id="IPR036961">
    <property type="entry name" value="Kinesin_motor_dom_sf"/>
</dbReference>
<dbReference type="GO" id="GO:0030017">
    <property type="term" value="C:sarcomere"/>
    <property type="evidence" value="ECO:0007669"/>
    <property type="project" value="UniProtKB-ARBA"/>
</dbReference>
<dbReference type="OrthoDB" id="2914378at2759"/>
<feature type="coiled-coil region" evidence="7">
    <location>
        <begin position="1447"/>
        <end position="1488"/>
    </location>
</feature>
<dbReference type="Gene3D" id="4.10.270.10">
    <property type="entry name" value="Myosin, subunit A"/>
    <property type="match status" value="1"/>
</dbReference>
<accession>A0A6P8YUL3</accession>
<dbReference type="InterPro" id="IPR001478">
    <property type="entry name" value="PDZ"/>
</dbReference>
<dbReference type="GO" id="GO:0032982">
    <property type="term" value="C:myosin filament"/>
    <property type="evidence" value="ECO:0007669"/>
    <property type="project" value="TreeGrafter"/>
</dbReference>
<dbReference type="InterPro" id="IPR041489">
    <property type="entry name" value="PDZ_6"/>
</dbReference>
<dbReference type="PROSITE" id="PS50096">
    <property type="entry name" value="IQ"/>
    <property type="match status" value="1"/>
</dbReference>
<feature type="region of interest" description="Disordered" evidence="8">
    <location>
        <begin position="889"/>
        <end position="931"/>
    </location>
</feature>
<dbReference type="InParanoid" id="A0A6P8YUL3"/>
<feature type="compositionally biased region" description="Low complexity" evidence="8">
    <location>
        <begin position="894"/>
        <end position="905"/>
    </location>
</feature>
<dbReference type="SUPFAM" id="SSF50156">
    <property type="entry name" value="PDZ domain-like"/>
    <property type="match status" value="1"/>
</dbReference>
<dbReference type="Gene3D" id="1.20.5.340">
    <property type="match status" value="2"/>
</dbReference>
<feature type="region of interest" description="Disordered" evidence="8">
    <location>
        <begin position="278"/>
        <end position="322"/>
    </location>
</feature>
<keyword evidence="6" id="KW-0009">Actin-binding</keyword>
<feature type="region of interest" description="Disordered" evidence="8">
    <location>
        <begin position="2144"/>
        <end position="2227"/>
    </location>
</feature>
<dbReference type="RefSeq" id="XP_034237802.1">
    <property type="nucleotide sequence ID" value="XM_034381911.1"/>
</dbReference>
<keyword evidence="1 6" id="KW-0547">Nucleotide-binding</keyword>
<dbReference type="CDD" id="cd01386">
    <property type="entry name" value="MYSc_Myo18"/>
    <property type="match status" value="1"/>
</dbReference>
<protein>
    <submittedName>
        <fullName evidence="12">Unconventional myosin-XVIIIa-like isoform X1</fullName>
    </submittedName>
</protein>
<dbReference type="SMART" id="SM00242">
    <property type="entry name" value="MYSc"/>
    <property type="match status" value="1"/>
</dbReference>
<dbReference type="InterPro" id="IPR001609">
    <property type="entry name" value="Myosin_head_motor_dom-like"/>
</dbReference>
<feature type="compositionally biased region" description="Polar residues" evidence="8">
    <location>
        <begin position="915"/>
        <end position="925"/>
    </location>
</feature>
<dbReference type="PRINTS" id="PR00193">
    <property type="entry name" value="MYOSINHEAVY"/>
</dbReference>
<dbReference type="Pfam" id="PF17820">
    <property type="entry name" value="PDZ_6"/>
    <property type="match status" value="1"/>
</dbReference>
<feature type="region of interest" description="Disordered" evidence="8">
    <location>
        <begin position="1"/>
        <end position="199"/>
    </location>
</feature>
<comment type="caution">
    <text evidence="6">Lacks conserved residue(s) required for the propagation of feature annotation.</text>
</comment>
<feature type="compositionally biased region" description="Basic and acidic residues" evidence="8">
    <location>
        <begin position="1929"/>
        <end position="1953"/>
    </location>
</feature>
<organism evidence="12">
    <name type="scientific">Thrips palmi</name>
    <name type="common">Melon thrips</name>
    <dbReference type="NCBI Taxonomy" id="161013"/>
    <lineage>
        <taxon>Eukaryota</taxon>
        <taxon>Metazoa</taxon>
        <taxon>Ecdysozoa</taxon>
        <taxon>Arthropoda</taxon>
        <taxon>Hexapoda</taxon>
        <taxon>Insecta</taxon>
        <taxon>Pterygota</taxon>
        <taxon>Neoptera</taxon>
        <taxon>Paraneoptera</taxon>
        <taxon>Thysanoptera</taxon>
        <taxon>Terebrantia</taxon>
        <taxon>Thripoidea</taxon>
        <taxon>Thripidae</taxon>
        <taxon>Thrips</taxon>
    </lineage>
</organism>
<feature type="region of interest" description="Disordered" evidence="8">
    <location>
        <begin position="2070"/>
        <end position="2101"/>
    </location>
</feature>
<evidence type="ECO:0000256" key="3">
    <source>
        <dbReference type="ARBA" id="ARBA00023054"/>
    </source>
</evidence>
<proteinExistence type="inferred from homology"/>
<dbReference type="PANTHER" id="PTHR45615:SF36">
    <property type="entry name" value="MYOSIN HEAVY CHAIN-LIKE, ISOFORM B-RELATED"/>
    <property type="match status" value="1"/>
</dbReference>
<evidence type="ECO:0000259" key="9">
    <source>
        <dbReference type="PROSITE" id="PS50106"/>
    </source>
</evidence>